<gene>
    <name evidence="6" type="ORF">MKW94_027887</name>
</gene>
<dbReference type="EMBL" id="JAJJMA010331802">
    <property type="protein sequence ID" value="MCL7050801.1"/>
    <property type="molecule type" value="Genomic_DNA"/>
</dbReference>
<dbReference type="SUPFAM" id="SSF49764">
    <property type="entry name" value="HSP20-like chaperones"/>
    <property type="match status" value="1"/>
</dbReference>
<feature type="domain" description="SHSP" evidence="5">
    <location>
        <begin position="86"/>
        <end position="225"/>
    </location>
</feature>
<evidence type="ECO:0000256" key="2">
    <source>
        <dbReference type="ARBA" id="ARBA00023016"/>
    </source>
</evidence>
<organism evidence="6 7">
    <name type="scientific">Papaver nudicaule</name>
    <name type="common">Iceland poppy</name>
    <dbReference type="NCBI Taxonomy" id="74823"/>
    <lineage>
        <taxon>Eukaryota</taxon>
        <taxon>Viridiplantae</taxon>
        <taxon>Streptophyta</taxon>
        <taxon>Embryophyta</taxon>
        <taxon>Tracheophyta</taxon>
        <taxon>Spermatophyta</taxon>
        <taxon>Magnoliopsida</taxon>
        <taxon>Ranunculales</taxon>
        <taxon>Papaveraceae</taxon>
        <taxon>Papaveroideae</taxon>
        <taxon>Papaver</taxon>
    </lineage>
</organism>
<dbReference type="AlphaFoldDB" id="A0AA41W0H5"/>
<comment type="similarity">
    <text evidence="3">Belongs to the small heat shock protein (HSP20) family.</text>
</comment>
<keyword evidence="2" id="KW-0346">Stress response</keyword>
<evidence type="ECO:0000256" key="4">
    <source>
        <dbReference type="SAM" id="MobiDB-lite"/>
    </source>
</evidence>
<sequence length="225" mass="25169">MASIIMSLSKKPADILKNKLHLSKNPNPKRSVSFVPRCSFPLNLMKNKKGSQTRFGFLPSGTTDLSSLLGSDFFDSEMEDELYDDEEEQVMMKRWKARELEDGVELKVNMPGFGKDDIKVTVEDDASLVICTLLGKEDDEKPAAGLNVDPDVVVNGEPDNSNNNPEYDDDSDDEDGTMIIFDLDVDLLNLQALKAEMKNGLLKIFIPKVKVEKKKKKNVVEVVVQ</sequence>
<dbReference type="PROSITE" id="PS01031">
    <property type="entry name" value="SHSP"/>
    <property type="match status" value="1"/>
</dbReference>
<feature type="region of interest" description="Disordered" evidence="4">
    <location>
        <begin position="141"/>
        <end position="173"/>
    </location>
</feature>
<evidence type="ECO:0000256" key="3">
    <source>
        <dbReference type="PROSITE-ProRule" id="PRU00285"/>
    </source>
</evidence>
<proteinExistence type="inferred from homology"/>
<evidence type="ECO:0000313" key="7">
    <source>
        <dbReference type="Proteomes" id="UP001177140"/>
    </source>
</evidence>
<dbReference type="PANTHER" id="PTHR46991:SF11">
    <property type="entry name" value="SMALL HEAT SHOCK PROTEIN HSPF"/>
    <property type="match status" value="1"/>
</dbReference>
<comment type="caution">
    <text evidence="6">The sequence shown here is derived from an EMBL/GenBank/DDBJ whole genome shotgun (WGS) entry which is preliminary data.</text>
</comment>
<evidence type="ECO:0000256" key="1">
    <source>
        <dbReference type="ARBA" id="ARBA00022946"/>
    </source>
</evidence>
<dbReference type="InterPro" id="IPR002068">
    <property type="entry name" value="A-crystallin/Hsp20_dom"/>
</dbReference>
<name>A0AA41W0H5_PAPNU</name>
<dbReference type="CDD" id="cd06464">
    <property type="entry name" value="ACD_sHsps-like"/>
    <property type="match status" value="1"/>
</dbReference>
<dbReference type="InterPro" id="IPR008978">
    <property type="entry name" value="HSP20-like_chaperone"/>
</dbReference>
<reference evidence="6" key="1">
    <citation type="submission" date="2022-03" db="EMBL/GenBank/DDBJ databases">
        <title>A functionally conserved STORR gene fusion in Papaver species that diverged 16.8 million years ago.</title>
        <authorList>
            <person name="Catania T."/>
        </authorList>
    </citation>
    <scope>NUCLEOTIDE SEQUENCE</scope>
    <source>
        <strain evidence="6">S-191538</strain>
    </source>
</reference>
<evidence type="ECO:0000313" key="6">
    <source>
        <dbReference type="EMBL" id="MCL7050801.1"/>
    </source>
</evidence>
<dbReference type="PANTHER" id="PTHR46991">
    <property type="entry name" value="23.5 KDA HEAT SHOCK PROTEIN, MITOCHONDRIAL"/>
    <property type="match status" value="1"/>
</dbReference>
<dbReference type="InterPro" id="IPR044656">
    <property type="entry name" value="HSP14.7/HSP23.5/HSP23.6-like"/>
</dbReference>
<keyword evidence="7" id="KW-1185">Reference proteome</keyword>
<protein>
    <recommendedName>
        <fullName evidence="5">SHSP domain-containing protein</fullName>
    </recommendedName>
</protein>
<accession>A0AA41W0H5</accession>
<evidence type="ECO:0000259" key="5">
    <source>
        <dbReference type="PROSITE" id="PS01031"/>
    </source>
</evidence>
<keyword evidence="1" id="KW-0809">Transit peptide</keyword>
<dbReference type="Gene3D" id="2.60.40.790">
    <property type="match status" value="1"/>
</dbReference>
<dbReference type="Proteomes" id="UP001177140">
    <property type="component" value="Unassembled WGS sequence"/>
</dbReference>